<dbReference type="SUPFAM" id="SSF52972">
    <property type="entry name" value="ITPase-like"/>
    <property type="match status" value="1"/>
</dbReference>
<feature type="binding site" evidence="10">
    <location>
        <begin position="162"/>
        <end position="165"/>
    </location>
    <ligand>
        <name>substrate</name>
    </ligand>
</feature>
<evidence type="ECO:0000256" key="6">
    <source>
        <dbReference type="ARBA" id="ARBA00022842"/>
    </source>
</evidence>
<proteinExistence type="inferred from homology"/>
<comment type="catalytic activity">
    <reaction evidence="9 10">
        <text>XTP + H2O = XMP + diphosphate + H(+)</text>
        <dbReference type="Rhea" id="RHEA:28610"/>
        <dbReference type="ChEBI" id="CHEBI:15377"/>
        <dbReference type="ChEBI" id="CHEBI:15378"/>
        <dbReference type="ChEBI" id="CHEBI:33019"/>
        <dbReference type="ChEBI" id="CHEBI:57464"/>
        <dbReference type="ChEBI" id="CHEBI:61314"/>
        <dbReference type="EC" id="3.6.1.66"/>
    </reaction>
</comment>
<dbReference type="GO" id="GO:0017111">
    <property type="term" value="F:ribonucleoside triphosphate phosphatase activity"/>
    <property type="evidence" value="ECO:0007669"/>
    <property type="project" value="InterPro"/>
</dbReference>
<comment type="function">
    <text evidence="10">Pyrophosphatase that catalyzes the hydrolysis of nucleoside triphosphates to their monophosphate derivatives, with a high preference for the non-canonical purine nucleotides XTP (xanthosine triphosphate), dITP (deoxyinosine triphosphate) and ITP. Seems to function as a house-cleaning enzyme that removes non-canonical purine nucleotides from the nucleotide pool, thus preventing their incorporation into DNA/RNA and avoiding chromosomal lesions.</text>
</comment>
<feature type="binding site" evidence="10">
    <location>
        <begin position="7"/>
        <end position="12"/>
    </location>
    <ligand>
        <name>substrate</name>
    </ligand>
</feature>
<evidence type="ECO:0000256" key="9">
    <source>
        <dbReference type="ARBA" id="ARBA00052017"/>
    </source>
</evidence>
<evidence type="ECO:0000256" key="5">
    <source>
        <dbReference type="ARBA" id="ARBA00022801"/>
    </source>
</evidence>
<dbReference type="PANTHER" id="PTHR11067:SF9">
    <property type="entry name" value="INOSINE TRIPHOSPHATE PYROPHOSPHATASE"/>
    <property type="match status" value="1"/>
</dbReference>
<dbReference type="GO" id="GO:0009146">
    <property type="term" value="P:purine nucleoside triphosphate catabolic process"/>
    <property type="evidence" value="ECO:0007669"/>
    <property type="project" value="UniProtKB-UniRule"/>
</dbReference>
<reference evidence="12 13" key="1">
    <citation type="submission" date="2020-08" db="EMBL/GenBank/DDBJ databases">
        <title>Genomic Encyclopedia of Type Strains, Phase IV (KMG-IV): sequencing the most valuable type-strain genomes for metagenomic binning, comparative biology and taxonomic classification.</title>
        <authorList>
            <person name="Goeker M."/>
        </authorList>
    </citation>
    <scope>NUCLEOTIDE SEQUENCE [LARGE SCALE GENOMIC DNA]</scope>
    <source>
        <strain evidence="12 13">DSM 29007</strain>
    </source>
</reference>
<protein>
    <recommendedName>
        <fullName evidence="10">dITP/XTP pyrophosphatase</fullName>
        <ecNumber evidence="10">3.6.1.66</ecNumber>
    </recommendedName>
    <alternativeName>
        <fullName evidence="10">Non-canonical purine NTP pyrophosphatase</fullName>
    </alternativeName>
    <alternativeName>
        <fullName evidence="10">Non-standard purine NTP pyrophosphatase</fullName>
    </alternativeName>
    <alternativeName>
        <fullName evidence="10">Nucleoside-triphosphate diphosphatase</fullName>
    </alternativeName>
    <alternativeName>
        <fullName evidence="10">Nucleoside-triphosphate pyrophosphatase</fullName>
        <shortName evidence="10">NTPase</shortName>
    </alternativeName>
</protein>
<keyword evidence="7 10" id="KW-0546">Nucleotide metabolism</keyword>
<evidence type="ECO:0000256" key="3">
    <source>
        <dbReference type="ARBA" id="ARBA00022723"/>
    </source>
</evidence>
<feature type="active site" description="Proton acceptor" evidence="10">
    <location>
        <position position="74"/>
    </location>
</feature>
<dbReference type="RefSeq" id="WP_170036877.1">
    <property type="nucleotide sequence ID" value="NZ_JABDTL010000002.1"/>
</dbReference>
<dbReference type="GO" id="GO:0046872">
    <property type="term" value="F:metal ion binding"/>
    <property type="evidence" value="ECO:0007669"/>
    <property type="project" value="UniProtKB-KW"/>
</dbReference>
<feature type="binding site" evidence="10">
    <location>
        <position position="75"/>
    </location>
    <ligand>
        <name>substrate</name>
    </ligand>
</feature>
<feature type="binding site" evidence="10">
    <location>
        <position position="185"/>
    </location>
    <ligand>
        <name>substrate</name>
    </ligand>
</feature>
<keyword evidence="5 10" id="KW-0378">Hydrolase</keyword>
<dbReference type="CDD" id="cd00515">
    <property type="entry name" value="HAM1"/>
    <property type="match status" value="1"/>
</dbReference>
<evidence type="ECO:0000256" key="2">
    <source>
        <dbReference type="ARBA" id="ARBA00011738"/>
    </source>
</evidence>
<sequence>MRLVVATRNAGKVRELHRLLAAVPGLDIVGLAELGIPESPEEDALEVFDTFEENALAKARYFARMTGEAALADDSGICVDALNGAPGVRSRRFAPVDDVRGELQDDANNRHLLHLLADVDDPRRTARYVCAAAVAWPDGREMVRTGACEGVVLRAARGEGGFGYDPLFHLPEEGMTFGELPASRKDEISHRGIAVRAIAAALDGRT</sequence>
<organism evidence="12 13">
    <name type="scientific">Longimicrobium terrae</name>
    <dbReference type="NCBI Taxonomy" id="1639882"/>
    <lineage>
        <taxon>Bacteria</taxon>
        <taxon>Pseudomonadati</taxon>
        <taxon>Gemmatimonadota</taxon>
        <taxon>Longimicrobiia</taxon>
        <taxon>Longimicrobiales</taxon>
        <taxon>Longimicrobiaceae</taxon>
        <taxon>Longimicrobium</taxon>
    </lineage>
</organism>
<evidence type="ECO:0000256" key="7">
    <source>
        <dbReference type="ARBA" id="ARBA00023080"/>
    </source>
</evidence>
<evidence type="ECO:0000256" key="1">
    <source>
        <dbReference type="ARBA" id="ARBA00008023"/>
    </source>
</evidence>
<comment type="cofactor">
    <cofactor evidence="10">
        <name>Mg(2+)</name>
        <dbReference type="ChEBI" id="CHEBI:18420"/>
    </cofactor>
    <text evidence="10">Binds 1 Mg(2+) ion per subunit.</text>
</comment>
<accession>A0A841GZY3</accession>
<evidence type="ECO:0000256" key="10">
    <source>
        <dbReference type="HAMAP-Rule" id="MF_01405"/>
    </source>
</evidence>
<dbReference type="FunFam" id="3.90.950.10:FF:000001">
    <property type="entry name" value="dITP/XTP pyrophosphatase"/>
    <property type="match status" value="1"/>
</dbReference>
<comment type="subunit">
    <text evidence="2 10">Homodimer.</text>
</comment>
<dbReference type="GO" id="GO:0005829">
    <property type="term" value="C:cytosol"/>
    <property type="evidence" value="ECO:0007669"/>
    <property type="project" value="TreeGrafter"/>
</dbReference>
<evidence type="ECO:0000256" key="4">
    <source>
        <dbReference type="ARBA" id="ARBA00022741"/>
    </source>
</evidence>
<evidence type="ECO:0000256" key="8">
    <source>
        <dbReference type="ARBA" id="ARBA00051875"/>
    </source>
</evidence>
<dbReference type="Gene3D" id="3.90.950.10">
    <property type="match status" value="1"/>
</dbReference>
<comment type="catalytic activity">
    <reaction evidence="10">
        <text>ITP + H2O = IMP + diphosphate + H(+)</text>
        <dbReference type="Rhea" id="RHEA:29399"/>
        <dbReference type="ChEBI" id="CHEBI:15377"/>
        <dbReference type="ChEBI" id="CHEBI:15378"/>
        <dbReference type="ChEBI" id="CHEBI:33019"/>
        <dbReference type="ChEBI" id="CHEBI:58053"/>
        <dbReference type="ChEBI" id="CHEBI:61402"/>
        <dbReference type="EC" id="3.6.1.66"/>
    </reaction>
</comment>
<keyword evidence="6 10" id="KW-0460">Magnesium</keyword>
<dbReference type="EC" id="3.6.1.66" evidence="10"/>
<comment type="caution">
    <text evidence="12">The sequence shown here is derived from an EMBL/GenBank/DDBJ whole genome shotgun (WGS) entry which is preliminary data.</text>
</comment>
<dbReference type="InterPro" id="IPR020922">
    <property type="entry name" value="dITP/XTP_pyrophosphatase"/>
</dbReference>
<dbReference type="Proteomes" id="UP000582837">
    <property type="component" value="Unassembled WGS sequence"/>
</dbReference>
<feature type="binding site" evidence="10">
    <location>
        <position position="41"/>
    </location>
    <ligand>
        <name>Mg(2+)</name>
        <dbReference type="ChEBI" id="CHEBI:18420"/>
    </ligand>
</feature>
<dbReference type="GO" id="GO:0035870">
    <property type="term" value="F:dITP diphosphatase activity"/>
    <property type="evidence" value="ECO:0007669"/>
    <property type="project" value="UniProtKB-UniRule"/>
</dbReference>
<dbReference type="InterPro" id="IPR029001">
    <property type="entry name" value="ITPase-like_fam"/>
</dbReference>
<dbReference type="GO" id="GO:0009117">
    <property type="term" value="P:nucleotide metabolic process"/>
    <property type="evidence" value="ECO:0007669"/>
    <property type="project" value="UniProtKB-KW"/>
</dbReference>
<evidence type="ECO:0000256" key="11">
    <source>
        <dbReference type="RuleBase" id="RU003781"/>
    </source>
</evidence>
<dbReference type="GO" id="GO:0000166">
    <property type="term" value="F:nucleotide binding"/>
    <property type="evidence" value="ECO:0007669"/>
    <property type="project" value="UniProtKB-KW"/>
</dbReference>
<dbReference type="Pfam" id="PF01725">
    <property type="entry name" value="Ham1p_like"/>
    <property type="match status" value="1"/>
</dbReference>
<evidence type="ECO:0000313" key="12">
    <source>
        <dbReference type="EMBL" id="MBB6071323.1"/>
    </source>
</evidence>
<dbReference type="EMBL" id="JACHIA010000008">
    <property type="protein sequence ID" value="MBB6071323.1"/>
    <property type="molecule type" value="Genomic_DNA"/>
</dbReference>
<comment type="similarity">
    <text evidence="1 10 11">Belongs to the HAM1 NTPase family.</text>
</comment>
<dbReference type="InterPro" id="IPR002637">
    <property type="entry name" value="RdgB/HAM1"/>
</dbReference>
<evidence type="ECO:0000313" key="13">
    <source>
        <dbReference type="Proteomes" id="UP000582837"/>
    </source>
</evidence>
<keyword evidence="13" id="KW-1185">Reference proteome</keyword>
<keyword evidence="4 10" id="KW-0547">Nucleotide-binding</keyword>
<keyword evidence="3 10" id="KW-0479">Metal-binding</keyword>
<feature type="binding site" evidence="10">
    <location>
        <position position="74"/>
    </location>
    <ligand>
        <name>Mg(2+)</name>
        <dbReference type="ChEBI" id="CHEBI:18420"/>
    </ligand>
</feature>
<gene>
    <name evidence="12" type="ORF">HNQ61_002947</name>
</gene>
<name>A0A841GZY3_9BACT</name>
<dbReference type="NCBIfam" id="TIGR00042">
    <property type="entry name" value="RdgB/HAM1 family non-canonical purine NTP pyrophosphatase"/>
    <property type="match status" value="1"/>
</dbReference>
<feature type="binding site" evidence="10">
    <location>
        <begin position="190"/>
        <end position="191"/>
    </location>
    <ligand>
        <name>substrate</name>
    </ligand>
</feature>
<dbReference type="PANTHER" id="PTHR11067">
    <property type="entry name" value="INOSINE TRIPHOSPHATE PYROPHOSPHATASE/HAM1 PROTEIN"/>
    <property type="match status" value="1"/>
</dbReference>
<dbReference type="GO" id="GO:0036222">
    <property type="term" value="F:XTP diphosphatase activity"/>
    <property type="evidence" value="ECO:0007669"/>
    <property type="project" value="UniProtKB-UniRule"/>
</dbReference>
<dbReference type="HAMAP" id="MF_01405">
    <property type="entry name" value="Non_canon_purine_NTPase"/>
    <property type="match status" value="1"/>
</dbReference>
<comment type="catalytic activity">
    <reaction evidence="8 10">
        <text>dITP + H2O = dIMP + diphosphate + H(+)</text>
        <dbReference type="Rhea" id="RHEA:28342"/>
        <dbReference type="ChEBI" id="CHEBI:15377"/>
        <dbReference type="ChEBI" id="CHEBI:15378"/>
        <dbReference type="ChEBI" id="CHEBI:33019"/>
        <dbReference type="ChEBI" id="CHEBI:61194"/>
        <dbReference type="ChEBI" id="CHEBI:61382"/>
        <dbReference type="EC" id="3.6.1.66"/>
    </reaction>
</comment>
<dbReference type="AlphaFoldDB" id="A0A841GZY3"/>
<dbReference type="GO" id="GO:0036220">
    <property type="term" value="F:ITP diphosphatase activity"/>
    <property type="evidence" value="ECO:0007669"/>
    <property type="project" value="UniProtKB-UniRule"/>
</dbReference>